<evidence type="ECO:0000256" key="2">
    <source>
        <dbReference type="SAM" id="SignalP"/>
    </source>
</evidence>
<dbReference type="RefSeq" id="XP_001015181.1">
    <property type="nucleotide sequence ID" value="XM_001015181.3"/>
</dbReference>
<keyword evidence="1" id="KW-1133">Transmembrane helix</keyword>
<feature type="signal peptide" evidence="2">
    <location>
        <begin position="1"/>
        <end position="21"/>
    </location>
</feature>
<organism evidence="3 4">
    <name type="scientific">Tetrahymena thermophila (strain SB210)</name>
    <dbReference type="NCBI Taxonomy" id="312017"/>
    <lineage>
        <taxon>Eukaryota</taxon>
        <taxon>Sar</taxon>
        <taxon>Alveolata</taxon>
        <taxon>Ciliophora</taxon>
        <taxon>Intramacronucleata</taxon>
        <taxon>Oligohymenophorea</taxon>
        <taxon>Hymenostomatida</taxon>
        <taxon>Tetrahymenina</taxon>
        <taxon>Tetrahymenidae</taxon>
        <taxon>Tetrahymena</taxon>
    </lineage>
</organism>
<protein>
    <submittedName>
        <fullName evidence="3">Transmembrane protein, putative</fullName>
    </submittedName>
</protein>
<dbReference type="AlphaFoldDB" id="I7ME49"/>
<name>I7ME49_TETTS</name>
<dbReference type="InParanoid" id="I7ME49"/>
<dbReference type="GeneID" id="7835319"/>
<dbReference type="SUPFAM" id="SSF57184">
    <property type="entry name" value="Growth factor receptor domain"/>
    <property type="match status" value="2"/>
</dbReference>
<reference evidence="4" key="1">
    <citation type="journal article" date="2006" name="PLoS Biol.">
        <title>Macronuclear genome sequence of the ciliate Tetrahymena thermophila, a model eukaryote.</title>
        <authorList>
            <person name="Eisen J.A."/>
            <person name="Coyne R.S."/>
            <person name="Wu M."/>
            <person name="Wu D."/>
            <person name="Thiagarajan M."/>
            <person name="Wortman J.R."/>
            <person name="Badger J.H."/>
            <person name="Ren Q."/>
            <person name="Amedeo P."/>
            <person name="Jones K.M."/>
            <person name="Tallon L.J."/>
            <person name="Delcher A.L."/>
            <person name="Salzberg S.L."/>
            <person name="Silva J.C."/>
            <person name="Haas B.J."/>
            <person name="Majoros W.H."/>
            <person name="Farzad M."/>
            <person name="Carlton J.M."/>
            <person name="Smith R.K. Jr."/>
            <person name="Garg J."/>
            <person name="Pearlman R.E."/>
            <person name="Karrer K.M."/>
            <person name="Sun L."/>
            <person name="Manning G."/>
            <person name="Elde N.C."/>
            <person name="Turkewitz A.P."/>
            <person name="Asai D.J."/>
            <person name="Wilkes D.E."/>
            <person name="Wang Y."/>
            <person name="Cai H."/>
            <person name="Collins K."/>
            <person name="Stewart B.A."/>
            <person name="Lee S.R."/>
            <person name="Wilamowska K."/>
            <person name="Weinberg Z."/>
            <person name="Ruzzo W.L."/>
            <person name="Wloga D."/>
            <person name="Gaertig J."/>
            <person name="Frankel J."/>
            <person name="Tsao C.-C."/>
            <person name="Gorovsky M.A."/>
            <person name="Keeling P.J."/>
            <person name="Waller R.F."/>
            <person name="Patron N.J."/>
            <person name="Cherry J.M."/>
            <person name="Stover N.A."/>
            <person name="Krieger C.J."/>
            <person name="del Toro C."/>
            <person name="Ryder H.F."/>
            <person name="Williamson S.C."/>
            <person name="Barbeau R.A."/>
            <person name="Hamilton E.P."/>
            <person name="Orias E."/>
        </authorList>
    </citation>
    <scope>NUCLEOTIDE SEQUENCE [LARGE SCALE GENOMIC DNA]</scope>
    <source>
        <strain evidence="4">SB210</strain>
    </source>
</reference>
<keyword evidence="1" id="KW-0472">Membrane</keyword>
<sequence>MNNKHIIFALIMAAFAVQANAQCASNASGSPGSCLCNQGYYGTNAESNGTCNQCPTGTTTAAPSSASGGNTNSGTTIIVCSLCDVNYYMTKAAGATQGYQNTPAAALCNACPPGTGNSGASSAGDVSQCTICLPNYYMTALPVAANPGSGINAAAATCILCPDGSGNASGVNAVGNASQCNTCVANFYMSAAATGTKQANCQACPIGSGNASGSSTVSDSSVCNICQKNYFMTALASTGVSAKCSPCPSNSYSSGSTSVNSIASCMCFDSNAVALSSTITQCQCKNGFFGKVATVLGQSSGCKQCPKGQFTTAGANCNICTAGSTITTDQGGCTCNDSSTGTLPWNPATNVCECQTGYYGNPSTATTVGTTGSCTSCPKGTSSTSGQAQAASDCVQIPGATTYSMIIYFSGVLGVLALLI</sequence>
<evidence type="ECO:0000313" key="4">
    <source>
        <dbReference type="Proteomes" id="UP000009168"/>
    </source>
</evidence>
<keyword evidence="4" id="KW-1185">Reference proteome</keyword>
<feature type="transmembrane region" description="Helical" evidence="1">
    <location>
        <begin position="400"/>
        <end position="419"/>
    </location>
</feature>
<dbReference type="InterPro" id="IPR009030">
    <property type="entry name" value="Growth_fac_rcpt_cys_sf"/>
</dbReference>
<dbReference type="EMBL" id="GG662708">
    <property type="protein sequence ID" value="EAR94936.1"/>
    <property type="molecule type" value="Genomic_DNA"/>
</dbReference>
<feature type="chain" id="PRO_5003712438" evidence="2">
    <location>
        <begin position="22"/>
        <end position="420"/>
    </location>
</feature>
<evidence type="ECO:0000313" key="3">
    <source>
        <dbReference type="EMBL" id="EAR94936.1"/>
    </source>
</evidence>
<dbReference type="HOGENOM" id="CLU_046082_0_0_1"/>
<accession>I7ME49</accession>
<keyword evidence="1 3" id="KW-0812">Transmembrane</keyword>
<dbReference type="eggNOG" id="ENOG502T4SK">
    <property type="taxonomic scope" value="Eukaryota"/>
</dbReference>
<dbReference type="Proteomes" id="UP000009168">
    <property type="component" value="Unassembled WGS sequence"/>
</dbReference>
<proteinExistence type="predicted"/>
<gene>
    <name evidence="3" type="ORF">TTHERM_00503820</name>
</gene>
<dbReference type="KEGG" id="tet:TTHERM_00503820"/>
<evidence type="ECO:0000256" key="1">
    <source>
        <dbReference type="SAM" id="Phobius"/>
    </source>
</evidence>
<dbReference type="SMART" id="SM01411">
    <property type="entry name" value="Ephrin_rec_like"/>
    <property type="match status" value="5"/>
</dbReference>
<keyword evidence="2" id="KW-0732">Signal</keyword>